<proteinExistence type="predicted"/>
<dbReference type="Proteomes" id="UP000286931">
    <property type="component" value="Unassembled WGS sequence"/>
</dbReference>
<dbReference type="Gene3D" id="1.10.10.10">
    <property type="entry name" value="Winged helix-like DNA-binding domain superfamily/Winged helix DNA-binding domain"/>
    <property type="match status" value="1"/>
</dbReference>
<protein>
    <submittedName>
        <fullName evidence="5">LuxR family transcriptional regulator</fullName>
    </submittedName>
</protein>
<dbReference type="InterPro" id="IPR016032">
    <property type="entry name" value="Sig_transdc_resp-reg_C-effctor"/>
</dbReference>
<reference evidence="5 6" key="1">
    <citation type="submission" date="2018-12" db="EMBL/GenBank/DDBJ databases">
        <title>Draft genome sequence of Embleya hyalina NBRC 13850T.</title>
        <authorList>
            <person name="Komaki H."/>
            <person name="Hosoyama A."/>
            <person name="Kimura A."/>
            <person name="Ichikawa N."/>
            <person name="Tamura T."/>
        </authorList>
    </citation>
    <scope>NUCLEOTIDE SEQUENCE [LARGE SCALE GENOMIC DNA]</scope>
    <source>
        <strain evidence="5 6">NBRC 13850</strain>
    </source>
</reference>
<gene>
    <name evidence="5" type="ORF">EHYA_08856</name>
</gene>
<dbReference type="AlphaFoldDB" id="A0A401Z2N0"/>
<dbReference type="Pfam" id="PF00196">
    <property type="entry name" value="GerE"/>
    <property type="match status" value="1"/>
</dbReference>
<dbReference type="InterPro" id="IPR000792">
    <property type="entry name" value="Tscrpt_reg_LuxR_C"/>
</dbReference>
<dbReference type="GO" id="GO:0003677">
    <property type="term" value="F:DNA binding"/>
    <property type="evidence" value="ECO:0007669"/>
    <property type="project" value="InterPro"/>
</dbReference>
<dbReference type="GO" id="GO:0005737">
    <property type="term" value="C:cytoplasm"/>
    <property type="evidence" value="ECO:0007669"/>
    <property type="project" value="TreeGrafter"/>
</dbReference>
<organism evidence="5 6">
    <name type="scientific">Embleya hyalina</name>
    <dbReference type="NCBI Taxonomy" id="516124"/>
    <lineage>
        <taxon>Bacteria</taxon>
        <taxon>Bacillati</taxon>
        <taxon>Actinomycetota</taxon>
        <taxon>Actinomycetes</taxon>
        <taxon>Kitasatosporales</taxon>
        <taxon>Streptomycetaceae</taxon>
        <taxon>Embleya</taxon>
    </lineage>
</organism>
<keyword evidence="2" id="KW-0067">ATP-binding</keyword>
<dbReference type="GO" id="GO:0006355">
    <property type="term" value="P:regulation of DNA-templated transcription"/>
    <property type="evidence" value="ECO:0007669"/>
    <property type="project" value="InterPro"/>
</dbReference>
<dbReference type="InterPro" id="IPR036388">
    <property type="entry name" value="WH-like_DNA-bd_sf"/>
</dbReference>
<evidence type="ECO:0000256" key="2">
    <source>
        <dbReference type="ARBA" id="ARBA00022840"/>
    </source>
</evidence>
<dbReference type="SUPFAM" id="SSF52540">
    <property type="entry name" value="P-loop containing nucleoside triphosphate hydrolases"/>
    <property type="match status" value="1"/>
</dbReference>
<evidence type="ECO:0000256" key="1">
    <source>
        <dbReference type="ARBA" id="ARBA00022741"/>
    </source>
</evidence>
<evidence type="ECO:0000259" key="4">
    <source>
        <dbReference type="PROSITE" id="PS50043"/>
    </source>
</evidence>
<dbReference type="GO" id="GO:0005524">
    <property type="term" value="F:ATP binding"/>
    <property type="evidence" value="ECO:0007669"/>
    <property type="project" value="UniProtKB-KW"/>
</dbReference>
<dbReference type="PROSITE" id="PS50043">
    <property type="entry name" value="HTH_LUXR_2"/>
    <property type="match status" value="1"/>
</dbReference>
<keyword evidence="1" id="KW-0547">Nucleotide-binding</keyword>
<dbReference type="Gene3D" id="1.25.40.10">
    <property type="entry name" value="Tetratricopeptide repeat domain"/>
    <property type="match status" value="1"/>
</dbReference>
<comment type="caution">
    <text evidence="5">The sequence shown here is derived from an EMBL/GenBank/DDBJ whole genome shotgun (WGS) entry which is preliminary data.</text>
</comment>
<dbReference type="CDD" id="cd06170">
    <property type="entry name" value="LuxR_C_like"/>
    <property type="match status" value="1"/>
</dbReference>
<sequence length="914" mass="98993">MAHVTGDFVRIIDQESELNVLESALADCLSAQGRIVLVEGAAGCGKSELIEAFADRAVSRGATVLFAAGSAAERDVPLGVLRQLLDGLPTLEPPELQEQDSEALMIEAMRELHTKMCGIAESGPVVCCVDNLQHVDAASRRFLQYMARHSRSGRILLVASQTRHYSPLDAEFTTELMRRPELVRIQLQPLTATQVATAAARFPGLLDRERLTDDLYRISGGNPLLLRALASEHTELRPTASAERGAIRPQPGGAYARAVVTCLQSCGQNVLKLAAATIVLGPLTTPALIAQLVGITRTEAAQGMSALKASGLLHEQGLRHPVVTTTVVDHLAPGTLAAMHRDAAELLYESNVDPNVVARHLLDSHAHGPLEDAPPWASGLLRAVAEEAVKGEDVCRAITLLELAHDTCVDAQKRVTVKLRLSTIAWRVDPGLSERYLSEATEAVRAGTVSAAQILPLLHRLTAQGRIADALEMQDRLSAALSDSGRAPTDRGTAPEPAAVSPLTSQSDNSVQLAELGETHSYAALDANTTDIERFLATTTLSTATIQPIVQALITLTCSEEAERCVDWCQVFLEQALGRATPGWQSLFSSMKALVLLRLGDLEGAEEHALESLARLPDQRGSNFAFSPISTLLRARTEMGNYVDAAALVEQSVPDSLHLSIHGLAYFRARARYYLATRQFQAALSDLYEAGRLMKQWGMDRPTLLPWRTEAAEVLLEMGHPQRAERLVLRQLSMVDARNPWVRGTSLRLRAATSEPKKRLPLLQQAIMELRKSGDRVQLARAMADLSETLVALGDPLASLIGQEALALAAECKAAVLHERILRGSLSASAPRAMAESPLDVRGSDLGTTLSESEQRVAALAALKYTNREISGLLHITVSTVEQHLTRVYRKLNISRRQDLPTILELNTLEASAQ</sequence>
<feature type="region of interest" description="Disordered" evidence="3">
    <location>
        <begin position="481"/>
        <end position="507"/>
    </location>
</feature>
<dbReference type="GO" id="GO:0004016">
    <property type="term" value="F:adenylate cyclase activity"/>
    <property type="evidence" value="ECO:0007669"/>
    <property type="project" value="TreeGrafter"/>
</dbReference>
<dbReference type="InterPro" id="IPR027417">
    <property type="entry name" value="P-loop_NTPase"/>
</dbReference>
<dbReference type="Pfam" id="PF13191">
    <property type="entry name" value="AAA_16"/>
    <property type="match status" value="1"/>
</dbReference>
<dbReference type="PANTHER" id="PTHR16305:SF35">
    <property type="entry name" value="TRANSCRIPTIONAL ACTIVATOR DOMAIN"/>
    <property type="match status" value="1"/>
</dbReference>
<name>A0A401Z2N0_9ACTN</name>
<feature type="domain" description="HTH luxR-type" evidence="4">
    <location>
        <begin position="843"/>
        <end position="908"/>
    </location>
</feature>
<dbReference type="SUPFAM" id="SSF46894">
    <property type="entry name" value="C-terminal effector domain of the bipartite response regulators"/>
    <property type="match status" value="1"/>
</dbReference>
<dbReference type="SMART" id="SM00421">
    <property type="entry name" value="HTH_LUXR"/>
    <property type="match status" value="1"/>
</dbReference>
<keyword evidence="6" id="KW-1185">Reference proteome</keyword>
<evidence type="ECO:0000313" key="6">
    <source>
        <dbReference type="Proteomes" id="UP000286931"/>
    </source>
</evidence>
<evidence type="ECO:0000313" key="5">
    <source>
        <dbReference type="EMBL" id="GCE01100.1"/>
    </source>
</evidence>
<dbReference type="PANTHER" id="PTHR16305">
    <property type="entry name" value="TESTICULAR SOLUBLE ADENYLYL CYCLASE"/>
    <property type="match status" value="1"/>
</dbReference>
<dbReference type="InterPro" id="IPR011990">
    <property type="entry name" value="TPR-like_helical_dom_sf"/>
</dbReference>
<evidence type="ECO:0000256" key="3">
    <source>
        <dbReference type="SAM" id="MobiDB-lite"/>
    </source>
</evidence>
<accession>A0A401Z2N0</accession>
<dbReference type="EMBL" id="BIFH01000045">
    <property type="protein sequence ID" value="GCE01100.1"/>
    <property type="molecule type" value="Genomic_DNA"/>
</dbReference>
<dbReference type="InterPro" id="IPR041664">
    <property type="entry name" value="AAA_16"/>
</dbReference>
<dbReference type="Gene3D" id="3.40.50.300">
    <property type="entry name" value="P-loop containing nucleotide triphosphate hydrolases"/>
    <property type="match status" value="1"/>
</dbReference>